<evidence type="ECO:0000313" key="2">
    <source>
        <dbReference type="EMBL" id="EDL77646.1"/>
    </source>
</evidence>
<feature type="region of interest" description="Disordered" evidence="1">
    <location>
        <begin position="1"/>
        <end position="25"/>
    </location>
</feature>
<reference evidence="2 3" key="1">
    <citation type="submission" date="2005-09" db="EMBL/GenBank/DDBJ databases">
        <authorList>
            <person name="Mural R.J."/>
            <person name="Li P.W."/>
            <person name="Adams M.D."/>
            <person name="Amanatides P.G."/>
            <person name="Baden-Tillson H."/>
            <person name="Barnstead M."/>
            <person name="Chin S.H."/>
            <person name="Dew I."/>
            <person name="Evans C.A."/>
            <person name="Ferriera S."/>
            <person name="Flanigan M."/>
            <person name="Fosler C."/>
            <person name="Glodek A."/>
            <person name="Gu Z."/>
            <person name="Holt R.A."/>
            <person name="Jennings D."/>
            <person name="Kraft C.L."/>
            <person name="Lu F."/>
            <person name="Nguyen T."/>
            <person name="Nusskern D.R."/>
            <person name="Pfannkoch C.M."/>
            <person name="Sitter C."/>
            <person name="Sutton G.G."/>
            <person name="Venter J.C."/>
            <person name="Wang Z."/>
            <person name="Woodage T."/>
            <person name="Zheng X.H."/>
            <person name="Zhong F."/>
        </authorList>
    </citation>
    <scope>NUCLEOTIDE SEQUENCE [LARGE SCALE GENOMIC DNA]</scope>
    <source>
        <strain>BN</strain>
        <strain evidence="3">Sprague-Dawley</strain>
    </source>
</reference>
<proteinExistence type="predicted"/>
<gene>
    <name evidence="2" type="ORF">rCG_25373</name>
</gene>
<accession>A6I1T1</accession>
<feature type="non-terminal residue" evidence="2">
    <location>
        <position position="25"/>
    </location>
</feature>
<protein>
    <submittedName>
        <fullName evidence="2">RCG25373</fullName>
    </submittedName>
</protein>
<name>A6I1T1_RAT</name>
<dbReference type="AlphaFoldDB" id="A6I1T1"/>
<sequence>MLAEEETEGIEFTVPSHVQFPATTA</sequence>
<organism evidence="2 3">
    <name type="scientific">Rattus norvegicus</name>
    <name type="common">Rat</name>
    <dbReference type="NCBI Taxonomy" id="10116"/>
    <lineage>
        <taxon>Eukaryota</taxon>
        <taxon>Metazoa</taxon>
        <taxon>Chordata</taxon>
        <taxon>Craniata</taxon>
        <taxon>Vertebrata</taxon>
        <taxon>Euteleostomi</taxon>
        <taxon>Mammalia</taxon>
        <taxon>Eutheria</taxon>
        <taxon>Euarchontoglires</taxon>
        <taxon>Glires</taxon>
        <taxon>Rodentia</taxon>
        <taxon>Myomorpha</taxon>
        <taxon>Muroidea</taxon>
        <taxon>Muridae</taxon>
        <taxon>Murinae</taxon>
        <taxon>Rattus</taxon>
    </lineage>
</organism>
<evidence type="ECO:0000256" key="1">
    <source>
        <dbReference type="SAM" id="MobiDB-lite"/>
    </source>
</evidence>
<evidence type="ECO:0000313" key="3">
    <source>
        <dbReference type="Proteomes" id="UP000234681"/>
    </source>
</evidence>
<dbReference type="Proteomes" id="UP000234681">
    <property type="component" value="Chromosome 8"/>
</dbReference>
<dbReference type="EMBL" id="CH473954">
    <property type="protein sequence ID" value="EDL77646.1"/>
    <property type="molecule type" value="Genomic_DNA"/>
</dbReference>